<evidence type="ECO:0000256" key="1">
    <source>
        <dbReference type="ARBA" id="ARBA00007068"/>
    </source>
</evidence>
<gene>
    <name evidence="3" type="ORF">SAMN04488105_110144</name>
</gene>
<dbReference type="CDD" id="cd02253">
    <property type="entry name" value="DmpA"/>
    <property type="match status" value="1"/>
</dbReference>
<keyword evidence="4" id="KW-1185">Reference proteome</keyword>
<reference evidence="4" key="1">
    <citation type="submission" date="2016-10" db="EMBL/GenBank/DDBJ databases">
        <authorList>
            <person name="Varghese N."/>
            <person name="Submissions S."/>
        </authorList>
    </citation>
    <scope>NUCLEOTIDE SEQUENCE [LARGE SCALE GENOMIC DNA]</scope>
    <source>
        <strain evidence="4">DSM 10146</strain>
    </source>
</reference>
<accession>A0A1G7H8V2</accession>
<dbReference type="PANTHER" id="PTHR36512">
    <property type="entry name" value="D-AMINOPEPTIDASE"/>
    <property type="match status" value="1"/>
</dbReference>
<dbReference type="GO" id="GO:0004177">
    <property type="term" value="F:aminopeptidase activity"/>
    <property type="evidence" value="ECO:0007669"/>
    <property type="project" value="UniProtKB-KW"/>
</dbReference>
<keyword evidence="3" id="KW-0378">Hydrolase</keyword>
<dbReference type="EMBL" id="FNAV01000010">
    <property type="protein sequence ID" value="SDE96870.1"/>
    <property type="molecule type" value="Genomic_DNA"/>
</dbReference>
<dbReference type="InterPro" id="IPR005321">
    <property type="entry name" value="Peptidase_S58_DmpA"/>
</dbReference>
<comment type="similarity">
    <text evidence="1">Belongs to the peptidase S58 family.</text>
</comment>
<evidence type="ECO:0000313" key="3">
    <source>
        <dbReference type="EMBL" id="SDE96870.1"/>
    </source>
</evidence>
<dbReference type="PANTHER" id="PTHR36512:SF3">
    <property type="entry name" value="BLR5678 PROTEIN"/>
    <property type="match status" value="1"/>
</dbReference>
<keyword evidence="3" id="KW-0645">Protease</keyword>
<dbReference type="Proteomes" id="UP000198994">
    <property type="component" value="Unassembled WGS sequence"/>
</dbReference>
<dbReference type="STRING" id="282683.SAMN04488105_110144"/>
<dbReference type="InterPro" id="IPR016117">
    <property type="entry name" value="ArgJ-like_dom_sf"/>
</dbReference>
<evidence type="ECO:0000313" key="4">
    <source>
        <dbReference type="Proteomes" id="UP000198994"/>
    </source>
</evidence>
<keyword evidence="3" id="KW-0031">Aminopeptidase</keyword>
<protein>
    <submittedName>
        <fullName evidence="3">L-aminopeptidase DmpA. Serine peptidase. MEROPS family S58</fullName>
    </submittedName>
</protein>
<dbReference type="SUPFAM" id="SSF56266">
    <property type="entry name" value="DmpA/ArgJ-like"/>
    <property type="match status" value="1"/>
</dbReference>
<name>A0A1G7H8V2_9RHOB</name>
<dbReference type="Pfam" id="PF03576">
    <property type="entry name" value="Peptidase_S58"/>
    <property type="match status" value="1"/>
</dbReference>
<dbReference type="OrthoDB" id="9770388at2"/>
<dbReference type="Gene3D" id="3.60.70.12">
    <property type="entry name" value="L-amino peptidase D-ALA esterase/amidase"/>
    <property type="match status" value="1"/>
</dbReference>
<dbReference type="AlphaFoldDB" id="A0A1G7H8V2"/>
<sequence length="368" mass="38926">MTMTTKPRARRLGIPLPGTPGPLNAITDVPGLEVGTTELLSSRDPSLATRGIQVQTGVTAILPRGRDPEPKPVWAGQFSLNGNGEMTGAHWVRDGGWLAGPIMISNSHAIGPCHAAAVRWMVETYGDTWEDNHLWAMPVVAETYDGVLNDINGLHVTEALARQALDAAKPGPVTEGNSGGGAGMICYEFKGGTGTASRVIDVEGQGFTIGALVQANHGLRPWLTVAGRRVGEAMPEDRIVNMMTERGSIIVILATDLPLSPSQLERLARRASIGIGRGGTPGGNNSGDIFLAFSTANEMPLPQLSGAWRQMTSLNDERLDPVYLAAVESVDEAVLNALCAAEDVPLARPANGICRAMDTERLMDLLSA</sequence>
<evidence type="ECO:0000256" key="2">
    <source>
        <dbReference type="SAM" id="MobiDB-lite"/>
    </source>
</evidence>
<feature type="region of interest" description="Disordered" evidence="2">
    <location>
        <begin position="1"/>
        <end position="22"/>
    </location>
</feature>
<proteinExistence type="inferred from homology"/>
<organism evidence="3 4">
    <name type="scientific">Salipiger thiooxidans</name>
    <dbReference type="NCBI Taxonomy" id="282683"/>
    <lineage>
        <taxon>Bacteria</taxon>
        <taxon>Pseudomonadati</taxon>
        <taxon>Pseudomonadota</taxon>
        <taxon>Alphaproteobacteria</taxon>
        <taxon>Rhodobacterales</taxon>
        <taxon>Roseobacteraceae</taxon>
        <taxon>Salipiger</taxon>
    </lineage>
</organism>